<dbReference type="PANTHER" id="PTHR33525">
    <property type="match status" value="1"/>
</dbReference>
<dbReference type="PANTHER" id="PTHR33525:SF4">
    <property type="entry name" value="CYCLIC DI-GMP PHOSPHODIESTERASE CDGJ"/>
    <property type="match status" value="1"/>
</dbReference>
<evidence type="ECO:0000313" key="3">
    <source>
        <dbReference type="Proteomes" id="UP001180081"/>
    </source>
</evidence>
<protein>
    <submittedName>
        <fullName evidence="2">HDOD domain-containing protein</fullName>
    </submittedName>
</protein>
<accession>A0ABT8B2Q2</accession>
<sequence>MTTAPDETQAGPASAAETWLKQHSGELPKFNPAFASLIAKLDWEAGDVHELERVIATDPGSVVCLLRVANSPFFGLSKRVDSIRHALTVLGMSSVRSIVMRGYLLDTFGLQLDDQLAGDLVTHSIVTGLAARELAGVLKAPEDVAFVAGMLHGVGKLMLLVYARELIERIYQDGATATGYTADEMGVLGFDHIELGVLTLKLWHMPDNIIEAVRDYQDIGRCDTPLKQTLFAAYQLARYLECLRRQNREEAESLGLQLVERIGEKRFGGVVKRVNAEATAMFALSAG</sequence>
<dbReference type="EMBL" id="JAUFPU010000005">
    <property type="protein sequence ID" value="MDN3576533.1"/>
    <property type="molecule type" value="Genomic_DNA"/>
</dbReference>
<dbReference type="InterPro" id="IPR052340">
    <property type="entry name" value="RNase_Y/CdgJ"/>
</dbReference>
<dbReference type="RefSeq" id="WP_290332094.1">
    <property type="nucleotide sequence ID" value="NZ_JAUFPU010000005.1"/>
</dbReference>
<dbReference type="SUPFAM" id="SSF109604">
    <property type="entry name" value="HD-domain/PDEase-like"/>
    <property type="match status" value="1"/>
</dbReference>
<reference evidence="2" key="2">
    <citation type="submission" date="2023-06" db="EMBL/GenBank/DDBJ databases">
        <authorList>
            <person name="Lucena T."/>
            <person name="Sun Q."/>
        </authorList>
    </citation>
    <scope>NUCLEOTIDE SEQUENCE</scope>
    <source>
        <strain evidence="2">CECT 7703</strain>
    </source>
</reference>
<dbReference type="InterPro" id="IPR013976">
    <property type="entry name" value="HDOD"/>
</dbReference>
<organism evidence="2 3">
    <name type="scientific">Chitinimonas viridis</name>
    <dbReference type="NCBI Taxonomy" id="664880"/>
    <lineage>
        <taxon>Bacteria</taxon>
        <taxon>Pseudomonadati</taxon>
        <taxon>Pseudomonadota</taxon>
        <taxon>Betaproteobacteria</taxon>
        <taxon>Neisseriales</taxon>
        <taxon>Chitinibacteraceae</taxon>
        <taxon>Chitinimonas</taxon>
    </lineage>
</organism>
<dbReference type="Pfam" id="PF08668">
    <property type="entry name" value="HDOD"/>
    <property type="match status" value="1"/>
</dbReference>
<keyword evidence="3" id="KW-1185">Reference proteome</keyword>
<dbReference type="Gene3D" id="1.10.3210.10">
    <property type="entry name" value="Hypothetical protein af1432"/>
    <property type="match status" value="1"/>
</dbReference>
<dbReference type="PROSITE" id="PS51833">
    <property type="entry name" value="HDOD"/>
    <property type="match status" value="1"/>
</dbReference>
<name>A0ABT8B2Q2_9NEIS</name>
<comment type="caution">
    <text evidence="2">The sequence shown here is derived from an EMBL/GenBank/DDBJ whole genome shotgun (WGS) entry which is preliminary data.</text>
</comment>
<reference evidence="2" key="1">
    <citation type="journal article" date="2014" name="Int. J. Syst. Evol. Microbiol.">
        <title>Complete genome of a new Firmicutes species belonging to the dominant human colonic microbiota ('Ruminococcus bicirculans') reveals two chromosomes and a selective capacity to utilize plant glucans.</title>
        <authorList>
            <consortium name="NISC Comparative Sequencing Program"/>
            <person name="Wegmann U."/>
            <person name="Louis P."/>
            <person name="Goesmann A."/>
            <person name="Henrissat B."/>
            <person name="Duncan S.H."/>
            <person name="Flint H.J."/>
        </authorList>
    </citation>
    <scope>NUCLEOTIDE SEQUENCE</scope>
    <source>
        <strain evidence="2">CECT 7703</strain>
    </source>
</reference>
<gene>
    <name evidence="2" type="ORF">QWZ03_07110</name>
</gene>
<dbReference type="Proteomes" id="UP001180081">
    <property type="component" value="Unassembled WGS sequence"/>
</dbReference>
<evidence type="ECO:0000259" key="1">
    <source>
        <dbReference type="PROSITE" id="PS51833"/>
    </source>
</evidence>
<feature type="domain" description="HDOD" evidence="1">
    <location>
        <begin position="27"/>
        <end position="219"/>
    </location>
</feature>
<evidence type="ECO:0000313" key="2">
    <source>
        <dbReference type="EMBL" id="MDN3576533.1"/>
    </source>
</evidence>
<proteinExistence type="predicted"/>